<proteinExistence type="predicted"/>
<gene>
    <name evidence="6" type="ORF">D3791_07625</name>
</gene>
<keyword evidence="2 4" id="KW-0238">DNA-binding</keyword>
<evidence type="ECO:0000256" key="3">
    <source>
        <dbReference type="ARBA" id="ARBA00023163"/>
    </source>
</evidence>
<dbReference type="GO" id="GO:0003700">
    <property type="term" value="F:DNA-binding transcription factor activity"/>
    <property type="evidence" value="ECO:0007669"/>
    <property type="project" value="TreeGrafter"/>
</dbReference>
<dbReference type="SUPFAM" id="SSF46689">
    <property type="entry name" value="Homeodomain-like"/>
    <property type="match status" value="1"/>
</dbReference>
<dbReference type="Proteomes" id="UP000502331">
    <property type="component" value="Chromosome"/>
</dbReference>
<feature type="domain" description="HTH tetR-type" evidence="5">
    <location>
        <begin position="11"/>
        <end position="71"/>
    </location>
</feature>
<dbReference type="EMBL" id="CP032549">
    <property type="protein sequence ID" value="QIV87005.1"/>
    <property type="molecule type" value="Genomic_DNA"/>
</dbReference>
<keyword evidence="1" id="KW-0805">Transcription regulation</keyword>
<keyword evidence="7" id="KW-1185">Reference proteome</keyword>
<sequence length="202" mass="23196">MGSVVRDRVREKMKTELAQQVYTVFAERGLENVTAQQAAQAVGISRATFFRYFSSKEDAVVTALRSMNMHFSQMLESMASNPSESLLELLRRSFEPTVVAAEEDPEAMRSRVQLVWSTPALRARWQESRREQQAELARALHPFCANHRLADTSALLALTLYDHALVRWVDSRNESLREILDEAFDFAAMIDDKWRPESRSTR</sequence>
<dbReference type="PROSITE" id="PS50977">
    <property type="entry name" value="HTH_TETR_2"/>
    <property type="match status" value="1"/>
</dbReference>
<keyword evidence="3" id="KW-0804">Transcription</keyword>
<dbReference type="InterPro" id="IPR050109">
    <property type="entry name" value="HTH-type_TetR-like_transc_reg"/>
</dbReference>
<organism evidence="6 7">
    <name type="scientific">Glutamicibacter mishrai</name>
    <dbReference type="NCBI Taxonomy" id="1775880"/>
    <lineage>
        <taxon>Bacteria</taxon>
        <taxon>Bacillati</taxon>
        <taxon>Actinomycetota</taxon>
        <taxon>Actinomycetes</taxon>
        <taxon>Micrococcales</taxon>
        <taxon>Micrococcaceae</taxon>
        <taxon>Glutamicibacter</taxon>
    </lineage>
</organism>
<dbReference type="InterPro" id="IPR001647">
    <property type="entry name" value="HTH_TetR"/>
</dbReference>
<protein>
    <submittedName>
        <fullName evidence="6">TetR family transcriptional regulator</fullName>
    </submittedName>
</protein>
<name>A0A6H0SKX5_9MICC</name>
<evidence type="ECO:0000313" key="7">
    <source>
        <dbReference type="Proteomes" id="UP000502331"/>
    </source>
</evidence>
<accession>A0A6H0SKX5</accession>
<dbReference type="RefSeq" id="WP_172511812.1">
    <property type="nucleotide sequence ID" value="NZ_CP032549.1"/>
</dbReference>
<evidence type="ECO:0000256" key="2">
    <source>
        <dbReference type="ARBA" id="ARBA00023125"/>
    </source>
</evidence>
<dbReference type="Gene3D" id="1.10.357.10">
    <property type="entry name" value="Tetracycline Repressor, domain 2"/>
    <property type="match status" value="1"/>
</dbReference>
<dbReference type="PANTHER" id="PTHR30055:SF234">
    <property type="entry name" value="HTH-TYPE TRANSCRIPTIONAL REGULATOR BETI"/>
    <property type="match status" value="1"/>
</dbReference>
<dbReference type="PANTHER" id="PTHR30055">
    <property type="entry name" value="HTH-TYPE TRANSCRIPTIONAL REGULATOR RUTR"/>
    <property type="match status" value="1"/>
</dbReference>
<dbReference type="InterPro" id="IPR009057">
    <property type="entry name" value="Homeodomain-like_sf"/>
</dbReference>
<dbReference type="Pfam" id="PF00440">
    <property type="entry name" value="TetR_N"/>
    <property type="match status" value="1"/>
</dbReference>
<reference evidence="6 7" key="1">
    <citation type="submission" date="2018-09" db="EMBL/GenBank/DDBJ databases">
        <title>Glutamicibacter mishrai S5-52T (LMG 29155T = KCTC 39846T).</title>
        <authorList>
            <person name="Das S.K."/>
        </authorList>
    </citation>
    <scope>NUCLEOTIDE SEQUENCE [LARGE SCALE GENOMIC DNA]</scope>
    <source>
        <strain evidence="6 7">S5-52</strain>
    </source>
</reference>
<evidence type="ECO:0000256" key="4">
    <source>
        <dbReference type="PROSITE-ProRule" id="PRU00335"/>
    </source>
</evidence>
<evidence type="ECO:0000256" key="1">
    <source>
        <dbReference type="ARBA" id="ARBA00023015"/>
    </source>
</evidence>
<dbReference type="GO" id="GO:0000976">
    <property type="term" value="F:transcription cis-regulatory region binding"/>
    <property type="evidence" value="ECO:0007669"/>
    <property type="project" value="TreeGrafter"/>
</dbReference>
<evidence type="ECO:0000313" key="6">
    <source>
        <dbReference type="EMBL" id="QIV87005.1"/>
    </source>
</evidence>
<dbReference type="AlphaFoldDB" id="A0A6H0SKX5"/>
<feature type="DNA-binding region" description="H-T-H motif" evidence="4">
    <location>
        <begin position="34"/>
        <end position="53"/>
    </location>
</feature>
<evidence type="ECO:0000259" key="5">
    <source>
        <dbReference type="PROSITE" id="PS50977"/>
    </source>
</evidence>